<organism evidence="2 3">
    <name type="scientific">Geobacillus subterraneus</name>
    <dbReference type="NCBI Taxonomy" id="129338"/>
    <lineage>
        <taxon>Bacteria</taxon>
        <taxon>Bacillati</taxon>
        <taxon>Bacillota</taxon>
        <taxon>Bacilli</taxon>
        <taxon>Bacillales</taxon>
        <taxon>Anoxybacillaceae</taxon>
        <taxon>Geobacillus</taxon>
    </lineage>
</organism>
<evidence type="ECO:0000313" key="2">
    <source>
        <dbReference type="EMBL" id="AMX84152.1"/>
    </source>
</evidence>
<dbReference type="InterPro" id="IPR005531">
    <property type="entry name" value="Asp23"/>
</dbReference>
<dbReference type="EMBL" id="CP014342">
    <property type="protein sequence ID" value="AMX84152.1"/>
    <property type="molecule type" value="Genomic_DNA"/>
</dbReference>
<dbReference type="RefSeq" id="WP_063166402.1">
    <property type="nucleotide sequence ID" value="NZ_CP014342.1"/>
</dbReference>
<evidence type="ECO:0000313" key="3">
    <source>
        <dbReference type="Proteomes" id="UP000076226"/>
    </source>
</evidence>
<evidence type="ECO:0000256" key="1">
    <source>
        <dbReference type="ARBA" id="ARBA00005721"/>
    </source>
</evidence>
<protein>
    <recommendedName>
        <fullName evidence="4">Asp23/Gls24 family envelope stress response protein</fullName>
    </recommendedName>
</protein>
<keyword evidence="3" id="KW-1185">Reference proteome</keyword>
<proteinExistence type="inferred from homology"/>
<reference evidence="2 3" key="1">
    <citation type="submission" date="2016-02" db="EMBL/GenBank/DDBJ databases">
        <title>Complete genome sequence of Geobacillus subterraneus KCTC 3922T.</title>
        <authorList>
            <person name="Lee D.-W."/>
            <person name="Lee Y.-J."/>
            <person name="Lee S.-J."/>
            <person name="Park G.-S."/>
            <person name="Lee S.-J."/>
            <person name="Shin J.-H."/>
        </authorList>
    </citation>
    <scope>NUCLEOTIDE SEQUENCE [LARGE SCALE GENOMIC DNA]</scope>
    <source>
        <strain evidence="2 3">KCTC 3922</strain>
    </source>
</reference>
<dbReference type="Proteomes" id="UP000076226">
    <property type="component" value="Chromosome"/>
</dbReference>
<dbReference type="Pfam" id="PF03780">
    <property type="entry name" value="Asp23"/>
    <property type="match status" value="1"/>
</dbReference>
<sequence length="97" mass="10967">MNTFRYRKRSAVEATLLTVVMMCVREWEEVVLDDCDVFVVVSQNGRCRITVKLSIRYGAPVLAVCRGLQQQIAEEIAAMTPYAAEAIDVMVKRLVMP</sequence>
<gene>
    <name evidence="2" type="ORF">GS3922_11040</name>
</gene>
<comment type="similarity">
    <text evidence="1">Belongs to the asp23 family.</text>
</comment>
<accession>A0ABN4NI04</accession>
<evidence type="ECO:0008006" key="4">
    <source>
        <dbReference type="Google" id="ProtNLM"/>
    </source>
</evidence>
<name>A0ABN4NI04_9BACL</name>
<dbReference type="GeneID" id="32408038"/>